<dbReference type="EMBL" id="GEBF01007478">
    <property type="protein sequence ID" value="JAN96154.1"/>
    <property type="molecule type" value="Transcribed_RNA"/>
</dbReference>
<dbReference type="InterPro" id="IPR050514">
    <property type="entry name" value="WAP_four-disulfide_core"/>
</dbReference>
<keyword evidence="5" id="KW-0677">Repeat</keyword>
<protein>
    <recommendedName>
        <fullName evidence="8">WAP four-disulfide core domain protein 2</fullName>
    </recommendedName>
</protein>
<evidence type="ECO:0000256" key="10">
    <source>
        <dbReference type="SAM" id="SignalP"/>
    </source>
</evidence>
<dbReference type="KEGG" id="hgl:101706689"/>
<dbReference type="SUPFAM" id="SSF57256">
    <property type="entry name" value="Elafin-like"/>
    <property type="match status" value="2"/>
</dbReference>
<gene>
    <name evidence="12" type="primary">WFDC2</name>
    <name evidence="14" type="synonym">Wfdc2</name>
</gene>
<evidence type="ECO:0000256" key="9">
    <source>
        <dbReference type="ARBA" id="ARBA00043261"/>
    </source>
</evidence>
<dbReference type="AlphaFoldDB" id="A0A0P6IZ80"/>
<reference evidence="14" key="2">
    <citation type="submission" date="2025-04" db="UniProtKB">
        <authorList>
            <consortium name="RefSeq"/>
        </authorList>
    </citation>
    <scope>IDENTIFICATION</scope>
</reference>
<dbReference type="GeneID" id="101706689"/>
<dbReference type="GO" id="GO:0004867">
    <property type="term" value="F:serine-type endopeptidase inhibitor activity"/>
    <property type="evidence" value="ECO:0007669"/>
    <property type="project" value="TreeGrafter"/>
</dbReference>
<dbReference type="GO" id="GO:0019731">
    <property type="term" value="P:antibacterial humoral response"/>
    <property type="evidence" value="ECO:0007669"/>
    <property type="project" value="TreeGrafter"/>
</dbReference>
<comment type="subcellular location">
    <subcellularLocation>
        <location evidence="1">Secreted</location>
    </subcellularLocation>
</comment>
<dbReference type="PANTHER" id="PTHR19441">
    <property type="entry name" value="WHEY ACDIC PROTEIN WAP"/>
    <property type="match status" value="1"/>
</dbReference>
<feature type="domain" description="WAP" evidence="11">
    <location>
        <begin position="43"/>
        <end position="86"/>
    </location>
</feature>
<dbReference type="OrthoDB" id="6060011at2759"/>
<evidence type="ECO:0000256" key="7">
    <source>
        <dbReference type="ARBA" id="ARBA00038536"/>
    </source>
</evidence>
<dbReference type="SMART" id="SM00217">
    <property type="entry name" value="WAP"/>
    <property type="match status" value="2"/>
</dbReference>
<accession>A0A0P6IZ80</accession>
<feature type="domain" description="WAP" evidence="11">
    <location>
        <begin position="89"/>
        <end position="137"/>
    </location>
</feature>
<dbReference type="GO" id="GO:0045087">
    <property type="term" value="P:innate immune response"/>
    <property type="evidence" value="ECO:0007669"/>
    <property type="project" value="TreeGrafter"/>
</dbReference>
<evidence type="ECO:0000259" key="11">
    <source>
        <dbReference type="PROSITE" id="PS51390"/>
    </source>
</evidence>
<feature type="chain" id="PRO_5044545181" description="WAP four-disulfide core domain protein 2" evidence="10">
    <location>
        <begin position="40"/>
        <end position="138"/>
    </location>
</feature>
<feature type="signal peptide" evidence="10">
    <location>
        <begin position="1"/>
        <end position="39"/>
    </location>
</feature>
<comment type="subunit">
    <text evidence="7">Homotrimer; disulfide-linked.</text>
</comment>
<dbReference type="FunFam" id="4.10.75.10:FF:000001">
    <property type="entry name" value="Anosmin 1"/>
    <property type="match status" value="1"/>
</dbReference>
<keyword evidence="4 10" id="KW-0732">Signal</keyword>
<dbReference type="Proteomes" id="UP000694906">
    <property type="component" value="Unplaced"/>
</dbReference>
<dbReference type="RefSeq" id="XP_012932647.1">
    <property type="nucleotide sequence ID" value="XM_013077193.2"/>
</dbReference>
<dbReference type="GO" id="GO:0005615">
    <property type="term" value="C:extracellular space"/>
    <property type="evidence" value="ECO:0007669"/>
    <property type="project" value="TreeGrafter"/>
</dbReference>
<evidence type="ECO:0000256" key="2">
    <source>
        <dbReference type="ARBA" id="ARBA00022525"/>
    </source>
</evidence>
<dbReference type="InterPro" id="IPR008197">
    <property type="entry name" value="WAP_dom"/>
</dbReference>
<dbReference type="Gene3D" id="4.10.75.10">
    <property type="entry name" value="Elafin-like"/>
    <property type="match status" value="2"/>
</dbReference>
<evidence type="ECO:0000313" key="12">
    <source>
        <dbReference type="EMBL" id="JAN96154.1"/>
    </source>
</evidence>
<evidence type="ECO:0000256" key="4">
    <source>
        <dbReference type="ARBA" id="ARBA00022729"/>
    </source>
</evidence>
<evidence type="ECO:0000256" key="3">
    <source>
        <dbReference type="ARBA" id="ARBA00022690"/>
    </source>
</evidence>
<organism evidence="12">
    <name type="scientific">Heterocephalus glaber</name>
    <name type="common">Naked mole rat</name>
    <dbReference type="NCBI Taxonomy" id="10181"/>
    <lineage>
        <taxon>Eukaryota</taxon>
        <taxon>Metazoa</taxon>
        <taxon>Chordata</taxon>
        <taxon>Craniata</taxon>
        <taxon>Vertebrata</taxon>
        <taxon>Euteleostomi</taxon>
        <taxon>Mammalia</taxon>
        <taxon>Eutheria</taxon>
        <taxon>Euarchontoglires</taxon>
        <taxon>Glires</taxon>
        <taxon>Rodentia</taxon>
        <taxon>Hystricomorpha</taxon>
        <taxon>Bathyergidae</taxon>
        <taxon>Heterocephalus</taxon>
    </lineage>
</organism>
<evidence type="ECO:0000256" key="1">
    <source>
        <dbReference type="ARBA" id="ARBA00004613"/>
    </source>
</evidence>
<dbReference type="CTD" id="10406"/>
<proteinExistence type="predicted"/>
<dbReference type="PRINTS" id="PR00003">
    <property type="entry name" value="4DISULPHCORE"/>
</dbReference>
<reference evidence="12" key="1">
    <citation type="submission" date="2015-10" db="EMBL/GenBank/DDBJ databases">
        <title>FRAMA: From RNA-seq data to annotated mRNA assemblies.</title>
        <authorList>
            <person name="Bens M."/>
            <person name="Sahm A."/>
            <person name="Jahn N."/>
            <person name="Morhart M."/>
            <person name="Holtze S."/>
            <person name="Hildebrandt T.B."/>
            <person name="Platzer M."/>
            <person name="Szafranski K."/>
        </authorList>
    </citation>
    <scope>NUCLEOTIDE SEQUENCE</scope>
    <source>
        <tissue evidence="12">Kidney</tissue>
    </source>
</reference>
<dbReference type="CDD" id="cd00199">
    <property type="entry name" value="WAP"/>
    <property type="match status" value="1"/>
</dbReference>
<dbReference type="PROSITE" id="PS51390">
    <property type="entry name" value="WAP"/>
    <property type="match status" value="2"/>
</dbReference>
<keyword evidence="6" id="KW-1015">Disulfide bond</keyword>
<name>A0A0P6IZ80_HETGA</name>
<evidence type="ECO:0000256" key="5">
    <source>
        <dbReference type="ARBA" id="ARBA00022737"/>
    </source>
</evidence>
<keyword evidence="2" id="KW-0964">Secreted</keyword>
<keyword evidence="9" id="KW-0062">Aspartic protease inhibitor</keyword>
<keyword evidence="3" id="KW-0646">Protease inhibitor</keyword>
<evidence type="ECO:0000313" key="13">
    <source>
        <dbReference type="Proteomes" id="UP000694906"/>
    </source>
</evidence>
<dbReference type="PANTHER" id="PTHR19441:SF34">
    <property type="entry name" value="WAP FOUR-DISULFIDE CORE DOMAIN PROTEIN 2"/>
    <property type="match status" value="1"/>
</dbReference>
<evidence type="ECO:0000256" key="8">
    <source>
        <dbReference type="ARBA" id="ARBA00040032"/>
    </source>
</evidence>
<keyword evidence="13" id="KW-1185">Reference proteome</keyword>
<evidence type="ECO:0000313" key="14">
    <source>
        <dbReference type="RefSeq" id="XP_012932647.1"/>
    </source>
</evidence>
<dbReference type="Pfam" id="PF00095">
    <property type="entry name" value="WAP"/>
    <property type="match status" value="2"/>
</dbReference>
<evidence type="ECO:0000256" key="6">
    <source>
        <dbReference type="ARBA" id="ARBA00023157"/>
    </source>
</evidence>
<dbReference type="GO" id="GO:0019828">
    <property type="term" value="F:aspartic-type endopeptidase inhibitor activity"/>
    <property type="evidence" value="ECO:0007669"/>
    <property type="project" value="UniProtKB-KW"/>
</dbReference>
<dbReference type="InterPro" id="IPR036645">
    <property type="entry name" value="Elafin-like_sf"/>
</dbReference>
<sequence>MVLSSHLLPTRRSTMTAGRLCSLAAALLLGLLLPGLLRATDMRPEKPGVCPRLQVDLNCTEKKGCLSDGDCPENLKCCQGGCSTVCSLPNEKVGTCPSVDLPQLGICENLCEEDSQCSGLMKCCRNGCGKVSCITPKF</sequence>